<dbReference type="RefSeq" id="WP_228854929.1">
    <property type="nucleotide sequence ID" value="NZ_AP024086.1"/>
</dbReference>
<keyword evidence="3" id="KW-1185">Reference proteome</keyword>
<dbReference type="EMBL" id="AP024086">
    <property type="protein sequence ID" value="BCL62590.1"/>
    <property type="molecule type" value="Genomic_DNA"/>
</dbReference>
<evidence type="ECO:0000313" key="3">
    <source>
        <dbReference type="Proteomes" id="UP000826725"/>
    </source>
</evidence>
<reference evidence="2" key="1">
    <citation type="submission" date="2020-09" db="EMBL/GenBank/DDBJ databases">
        <title>Desulfogranum mesoprofundum gen. nov., sp. nov., a novel mesophilic, sulfate-reducing chemolithoautotroph isolated from a deep-sea hydrothermal vent chimney in the Suiyo Seamount.</title>
        <authorList>
            <person name="Hashimoto Y."/>
            <person name="Nakagawa S."/>
        </authorList>
    </citation>
    <scope>NUCLEOTIDE SEQUENCE</scope>
    <source>
        <strain evidence="2">KT2</strain>
    </source>
</reference>
<gene>
    <name evidence="2" type="ORF">DGMP_32830</name>
</gene>
<protein>
    <recommendedName>
        <fullName evidence="1">ACT domain-containing protein</fullName>
    </recommendedName>
</protein>
<evidence type="ECO:0000313" key="2">
    <source>
        <dbReference type="EMBL" id="BCL62590.1"/>
    </source>
</evidence>
<organism evidence="2 3">
    <name type="scientific">Desulfomarina profundi</name>
    <dbReference type="NCBI Taxonomy" id="2772557"/>
    <lineage>
        <taxon>Bacteria</taxon>
        <taxon>Pseudomonadati</taxon>
        <taxon>Thermodesulfobacteriota</taxon>
        <taxon>Desulfobulbia</taxon>
        <taxon>Desulfobulbales</taxon>
        <taxon>Desulfobulbaceae</taxon>
        <taxon>Desulfomarina</taxon>
    </lineage>
</organism>
<accession>A0A8D5FKI9</accession>
<dbReference type="InterPro" id="IPR002912">
    <property type="entry name" value="ACT_dom"/>
</dbReference>
<name>A0A8D5FKI9_9BACT</name>
<dbReference type="AlphaFoldDB" id="A0A8D5FKI9"/>
<sequence length="96" mass="11006">MSGNLKFELKFKDRIGLVFDVARLMTEQSLNIVTMELQQKQGLATISLEIEKPDYPFDGSALLELFPALAGIREWRKIEWLPMKCGRNGFVLSLME</sequence>
<proteinExistence type="predicted"/>
<dbReference type="Proteomes" id="UP000826725">
    <property type="component" value="Chromosome"/>
</dbReference>
<dbReference type="KEGG" id="dbk:DGMP_32830"/>
<dbReference type="PROSITE" id="PS51671">
    <property type="entry name" value="ACT"/>
    <property type="match status" value="1"/>
</dbReference>
<evidence type="ECO:0000259" key="1">
    <source>
        <dbReference type="PROSITE" id="PS51671"/>
    </source>
</evidence>
<feature type="domain" description="ACT" evidence="1">
    <location>
        <begin position="6"/>
        <end position="83"/>
    </location>
</feature>